<evidence type="ECO:0000313" key="2">
    <source>
        <dbReference type="Proteomes" id="UP000886998"/>
    </source>
</evidence>
<dbReference type="Proteomes" id="UP000886998">
    <property type="component" value="Unassembled WGS sequence"/>
</dbReference>
<accession>A0A8X7CFL2</accession>
<protein>
    <submittedName>
        <fullName evidence="1">Uncharacterized protein</fullName>
    </submittedName>
</protein>
<reference evidence="1" key="1">
    <citation type="submission" date="2020-08" db="EMBL/GenBank/DDBJ databases">
        <title>Multicomponent nature underlies the extraordinary mechanical properties of spider dragline silk.</title>
        <authorList>
            <person name="Kono N."/>
            <person name="Nakamura H."/>
            <person name="Mori M."/>
            <person name="Yoshida Y."/>
            <person name="Ohtoshi R."/>
            <person name="Malay A.D."/>
            <person name="Moran D.A.P."/>
            <person name="Tomita M."/>
            <person name="Numata K."/>
            <person name="Arakawa K."/>
        </authorList>
    </citation>
    <scope>NUCLEOTIDE SEQUENCE</scope>
</reference>
<proteinExistence type="predicted"/>
<name>A0A8X7CFL2_9ARAC</name>
<sequence>MAIPWMYSNPASCLPPCPYHNKHNDEPIPQCCEAAVVIRQGWSYGIDCNVPRFSGVVDVRWIKTMNS</sequence>
<dbReference type="AlphaFoldDB" id="A0A8X7CFL2"/>
<keyword evidence="2" id="KW-1185">Reference proteome</keyword>
<organism evidence="1 2">
    <name type="scientific">Trichonephila inaurata madagascariensis</name>
    <dbReference type="NCBI Taxonomy" id="2747483"/>
    <lineage>
        <taxon>Eukaryota</taxon>
        <taxon>Metazoa</taxon>
        <taxon>Ecdysozoa</taxon>
        <taxon>Arthropoda</taxon>
        <taxon>Chelicerata</taxon>
        <taxon>Arachnida</taxon>
        <taxon>Araneae</taxon>
        <taxon>Araneomorphae</taxon>
        <taxon>Entelegynae</taxon>
        <taxon>Araneoidea</taxon>
        <taxon>Nephilidae</taxon>
        <taxon>Trichonephila</taxon>
        <taxon>Trichonephila inaurata</taxon>
    </lineage>
</organism>
<gene>
    <name evidence="1" type="ORF">TNIN_30351</name>
</gene>
<dbReference type="EMBL" id="BMAV01018268">
    <property type="protein sequence ID" value="GFY70459.1"/>
    <property type="molecule type" value="Genomic_DNA"/>
</dbReference>
<evidence type="ECO:0000313" key="1">
    <source>
        <dbReference type="EMBL" id="GFY70459.1"/>
    </source>
</evidence>
<comment type="caution">
    <text evidence="1">The sequence shown here is derived from an EMBL/GenBank/DDBJ whole genome shotgun (WGS) entry which is preliminary data.</text>
</comment>